<feature type="compositionally biased region" description="Polar residues" evidence="1">
    <location>
        <begin position="1234"/>
        <end position="1244"/>
    </location>
</feature>
<accession>A0A812Z333</accession>
<gene>
    <name evidence="2" type="ORF">SNEC2469_LOCUS23975</name>
</gene>
<evidence type="ECO:0000256" key="1">
    <source>
        <dbReference type="SAM" id="MobiDB-lite"/>
    </source>
</evidence>
<dbReference type="Proteomes" id="UP000601435">
    <property type="component" value="Unassembled WGS sequence"/>
</dbReference>
<feature type="non-terminal residue" evidence="2">
    <location>
        <position position="1"/>
    </location>
</feature>
<feature type="compositionally biased region" description="Polar residues" evidence="1">
    <location>
        <begin position="249"/>
        <end position="263"/>
    </location>
</feature>
<reference evidence="2" key="1">
    <citation type="submission" date="2021-02" db="EMBL/GenBank/DDBJ databases">
        <authorList>
            <person name="Dougan E. K."/>
            <person name="Rhodes N."/>
            <person name="Thang M."/>
            <person name="Chan C."/>
        </authorList>
    </citation>
    <scope>NUCLEOTIDE SEQUENCE</scope>
</reference>
<feature type="region of interest" description="Disordered" evidence="1">
    <location>
        <begin position="1225"/>
        <end position="1246"/>
    </location>
</feature>
<feature type="region of interest" description="Disordered" evidence="1">
    <location>
        <begin position="1"/>
        <end position="51"/>
    </location>
</feature>
<protein>
    <submittedName>
        <fullName evidence="2">Uncharacterized protein</fullName>
    </submittedName>
</protein>
<name>A0A812Z333_9DINO</name>
<evidence type="ECO:0000313" key="2">
    <source>
        <dbReference type="EMBL" id="CAE7809875.1"/>
    </source>
</evidence>
<sequence>QHRNREADIGLLLRHHGSMPPSKPSQNQPKSGNGKGKTGKDGPQTSNIDFGLPPTVVTALQSISTRATQDLWGTAAFQSDSLTAEQIAQRRSNLAGKLSKRITGDTKAKQDLAIAVGEWFSQISQHLLGLLGRMRAIGSKLDEDLSAAVQEMQQYLIEQPSSTTEEQLLAATNSMGPVWSPPQEQEVVKLSAALRAFSAVRPTQLPLSTAASSAHGPQLLFNQPDQRDHMAAAGGIMAGAAIPGAAPDSQPSSTFPLDQTSEASFGGHMPMDPSTAAVASRGQRWKRRNAGSGQRPSKSPRRDLEALASPWRVDATGRTPEGARREPHTQMEDEPELLPDHDHRTSSSPPSWWHFWLQLISFAVEHGADRVGDLAVDEAQNAFLPLSESTGDAQAVCQQVRQGVILAAHITLGSVVTLTALMLPSPGLGTIVLDTQPVPSTRDATEVRMRGCFLHNAILVALGRDRHTSRCLQVFPPLPHMPQEQYIVSSTLQHWNELAVPVDLRPLGGGISAHSVPCTATGADVIAAAAATQRLHVPQHYYCQAGVTIMHPAAQVLLIPGGTSVRGLLPSDVQTVALTHADPSPASPGAAVTSTEVLTESMRTVAVIYPGGILLHDVTGDGFADSDRARTMREIRGDLGLTEPVFLRPQLPLAALPGTQLIALELEDVDRSVLVDFRGIGGGLSFATVLPGATSNTCLLEADLPTCEALPALLRAGWLKISDSGLQNQHLPSRRGIRVITVDWKVIPRESPPILDSALAHEDPQSGSQGSTPSLPLWISVALVSRNRLLAGVLLCVGLLGRFQFRAHPDDMWLVPEQPASTIFRGSLDLVSVTTHQRYVNLLHSQPAEALPPSSHIAGRLERIGTQVCIQVWTPDKTHQFTLAADDMATQLQHRLRLTDPTGQRRIPALVLPQLMWPCIQFVAPHKDPELVTILVDLGYRIYCLDVTRHRLAADLFQQLRQKCGHEEFRINRGLVASVRHGELLRVFSEQATEVAEVGRISFHPVPPSVSWLGVEDQVYVVGPFLDLVRIIPAPAEPETSIPALLLSTYGVTGVLYRIPPLPAGYHFPTPVFCFTPQDTSCHVVIAADVLGLWQRLVIQASVFTSWPGDALDDLASEARPFHAFWRRVRDSLPVLYPVADPTLGYTPWGLRIGIAVFGVCTAEVTWQHVLTIAEANPWDLSGMEIMGDHDLWTWPDDIQGLAGQCGHLLQSGSDPFLCAASSEARPSLRPAPSNAQPLSGSSTTREHIGRIALERASNTRCFMCHLATASSPQRCPTYNTHSSVSAPGAHTWGTSGAEEPVDEEDNGIAPVLNTTRTCTVA</sequence>
<evidence type="ECO:0000313" key="3">
    <source>
        <dbReference type="Proteomes" id="UP000601435"/>
    </source>
</evidence>
<feature type="compositionally biased region" description="Low complexity" evidence="1">
    <location>
        <begin position="18"/>
        <end position="31"/>
    </location>
</feature>
<dbReference type="OrthoDB" id="413289at2759"/>
<proteinExistence type="predicted"/>
<feature type="compositionally biased region" description="Basic and acidic residues" evidence="1">
    <location>
        <begin position="321"/>
        <end position="331"/>
    </location>
</feature>
<keyword evidence="3" id="KW-1185">Reference proteome</keyword>
<feature type="region of interest" description="Disordered" evidence="1">
    <location>
        <begin position="1280"/>
        <end position="1306"/>
    </location>
</feature>
<feature type="region of interest" description="Disordered" evidence="1">
    <location>
        <begin position="241"/>
        <end position="345"/>
    </location>
</feature>
<comment type="caution">
    <text evidence="2">The sequence shown here is derived from an EMBL/GenBank/DDBJ whole genome shotgun (WGS) entry which is preliminary data.</text>
</comment>
<dbReference type="EMBL" id="CAJNJA010045475">
    <property type="protein sequence ID" value="CAE7809875.1"/>
    <property type="molecule type" value="Genomic_DNA"/>
</dbReference>
<organism evidence="2 3">
    <name type="scientific">Symbiodinium necroappetens</name>
    <dbReference type="NCBI Taxonomy" id="1628268"/>
    <lineage>
        <taxon>Eukaryota</taxon>
        <taxon>Sar</taxon>
        <taxon>Alveolata</taxon>
        <taxon>Dinophyceae</taxon>
        <taxon>Suessiales</taxon>
        <taxon>Symbiodiniaceae</taxon>
        <taxon>Symbiodinium</taxon>
    </lineage>
</organism>